<evidence type="ECO:0000256" key="7">
    <source>
        <dbReference type="ARBA" id="ARBA00022833"/>
    </source>
</evidence>
<evidence type="ECO:0000256" key="15">
    <source>
        <dbReference type="ARBA" id="ARBA00059366"/>
    </source>
</evidence>
<evidence type="ECO:0000259" key="17">
    <source>
        <dbReference type="PROSITE" id="PS51352"/>
    </source>
</evidence>
<dbReference type="RefSeq" id="WP_013867922.1">
    <property type="nucleotide sequence ID" value="NZ_CP020533.1"/>
</dbReference>
<comment type="caution">
    <text evidence="18">The sequence shown here is derived from an EMBL/GenBank/DDBJ whole genome shotgun (WGS) entry which is preliminary data.</text>
</comment>
<keyword evidence="12" id="KW-0676">Redox-active center</keyword>
<dbReference type="NCBIfam" id="TIGR01068">
    <property type="entry name" value="thioredoxin"/>
    <property type="match status" value="1"/>
</dbReference>
<evidence type="ECO:0000256" key="12">
    <source>
        <dbReference type="ARBA" id="ARBA00023284"/>
    </source>
</evidence>
<dbReference type="FunFam" id="3.40.30.10:FF:000001">
    <property type="entry name" value="Thioredoxin"/>
    <property type="match status" value="1"/>
</dbReference>
<keyword evidence="5" id="KW-0479">Metal-binding</keyword>
<dbReference type="NCBIfam" id="NF008229">
    <property type="entry name" value="PRK10996.1"/>
    <property type="match status" value="1"/>
</dbReference>
<keyword evidence="8" id="KW-0249">Electron transport</keyword>
<dbReference type="GO" id="GO:0008270">
    <property type="term" value="F:zinc ion binding"/>
    <property type="evidence" value="ECO:0007669"/>
    <property type="project" value="UniProtKB-KW"/>
</dbReference>
<keyword evidence="3" id="KW-0813">Transport</keyword>
<dbReference type="GO" id="GO:0005829">
    <property type="term" value="C:cytosol"/>
    <property type="evidence" value="ECO:0007669"/>
    <property type="project" value="TreeGrafter"/>
</dbReference>
<evidence type="ECO:0000256" key="13">
    <source>
        <dbReference type="ARBA" id="ARBA00047388"/>
    </source>
</evidence>
<evidence type="ECO:0000256" key="6">
    <source>
        <dbReference type="ARBA" id="ARBA00022771"/>
    </source>
</evidence>
<gene>
    <name evidence="18" type="primary">trxC</name>
    <name evidence="18" type="ORF">EAY07_09870</name>
</gene>
<dbReference type="InterPro" id="IPR036249">
    <property type="entry name" value="Thioredoxin-like_sf"/>
</dbReference>
<accession>A0AAW4B0U8</accession>
<dbReference type="Pfam" id="PF21352">
    <property type="entry name" value="Zn_ribbon_Thio2"/>
    <property type="match status" value="1"/>
</dbReference>
<name>A0AAW4B0U8_VIBAN</name>
<keyword evidence="10" id="KW-0520">NAD</keyword>
<evidence type="ECO:0000256" key="8">
    <source>
        <dbReference type="ARBA" id="ARBA00022982"/>
    </source>
</evidence>
<dbReference type="KEGG" id="vau:VANGNB10_cII0712"/>
<evidence type="ECO:0000256" key="16">
    <source>
        <dbReference type="NCBIfam" id="TIGR01068"/>
    </source>
</evidence>
<keyword evidence="6" id="KW-0863">Zinc-finger</keyword>
<keyword evidence="4" id="KW-0963">Cytoplasm</keyword>
<keyword evidence="7" id="KW-0862">Zinc</keyword>
<dbReference type="FunFam" id="2.30.30.380:FF:000002">
    <property type="entry name" value="Thioredoxin"/>
    <property type="match status" value="1"/>
</dbReference>
<dbReference type="SUPFAM" id="SSF52833">
    <property type="entry name" value="Thioredoxin-like"/>
    <property type="match status" value="1"/>
</dbReference>
<comment type="similarity">
    <text evidence="2">Belongs to the thioredoxin family.</text>
</comment>
<evidence type="ECO:0000256" key="14">
    <source>
        <dbReference type="ARBA" id="ARBA00047804"/>
    </source>
</evidence>
<dbReference type="InterPro" id="IPR005746">
    <property type="entry name" value="Thioredoxin"/>
</dbReference>
<comment type="catalytic activity">
    <reaction evidence="14">
        <text>[protein]-dithiol + NADP(+) = [protein]-disulfide + NADPH + H(+)</text>
        <dbReference type="Rhea" id="RHEA:18753"/>
        <dbReference type="Rhea" id="RHEA-COMP:10593"/>
        <dbReference type="Rhea" id="RHEA-COMP:10594"/>
        <dbReference type="ChEBI" id="CHEBI:15378"/>
        <dbReference type="ChEBI" id="CHEBI:29950"/>
        <dbReference type="ChEBI" id="CHEBI:50058"/>
        <dbReference type="ChEBI" id="CHEBI:57783"/>
        <dbReference type="ChEBI" id="CHEBI:58349"/>
        <dbReference type="EC" id="1.8.1.8"/>
    </reaction>
</comment>
<evidence type="ECO:0000256" key="4">
    <source>
        <dbReference type="ARBA" id="ARBA00022490"/>
    </source>
</evidence>
<dbReference type="InterPro" id="IPR049299">
    <property type="entry name" value="Thio2_N"/>
</dbReference>
<evidence type="ECO:0000313" key="18">
    <source>
        <dbReference type="EMBL" id="MBF4272348.1"/>
    </source>
</evidence>
<dbReference type="PANTHER" id="PTHR45663:SF40">
    <property type="entry name" value="THIOREDOXIN 2"/>
    <property type="match status" value="1"/>
</dbReference>
<evidence type="ECO:0000256" key="3">
    <source>
        <dbReference type="ARBA" id="ARBA00022448"/>
    </source>
</evidence>
<dbReference type="PRINTS" id="PR00421">
    <property type="entry name" value="THIOREDOXIN"/>
</dbReference>
<reference evidence="18 19" key="1">
    <citation type="journal article" date="2021" name="PeerJ">
        <title>Analysis of 44 Vibrio anguillarum genomes reveals high genetic diversity.</title>
        <authorList>
            <person name="Hansen M.J."/>
            <person name="Dalsgaard I."/>
        </authorList>
    </citation>
    <scope>NUCLEOTIDE SEQUENCE [LARGE SCALE GENOMIC DNA]</scope>
    <source>
        <strain evidence="18 19">17-16730-2A</strain>
    </source>
</reference>
<feature type="domain" description="Thioredoxin" evidence="17">
    <location>
        <begin position="27"/>
        <end position="143"/>
    </location>
</feature>
<dbReference type="Proteomes" id="UP000722957">
    <property type="component" value="Unassembled WGS sequence"/>
</dbReference>
<evidence type="ECO:0000313" key="19">
    <source>
        <dbReference type="Proteomes" id="UP000722957"/>
    </source>
</evidence>
<evidence type="ECO:0000256" key="1">
    <source>
        <dbReference type="ARBA" id="ARBA00004496"/>
    </source>
</evidence>
<dbReference type="Pfam" id="PF00085">
    <property type="entry name" value="Thioredoxin"/>
    <property type="match status" value="1"/>
</dbReference>
<dbReference type="EMBL" id="RDOM01000022">
    <property type="protein sequence ID" value="MBF4272348.1"/>
    <property type="molecule type" value="Genomic_DNA"/>
</dbReference>
<dbReference type="GO" id="GO:0047134">
    <property type="term" value="F:protein-disulfide reductase [NAD(P)H] activity"/>
    <property type="evidence" value="ECO:0007669"/>
    <property type="project" value="UniProtKB-EC"/>
</dbReference>
<dbReference type="Gene3D" id="3.40.30.10">
    <property type="entry name" value="Glutaredoxin"/>
    <property type="match status" value="1"/>
</dbReference>
<organism evidence="18 19">
    <name type="scientific">Vibrio anguillarum</name>
    <name type="common">Listonella anguillarum</name>
    <dbReference type="NCBI Taxonomy" id="55601"/>
    <lineage>
        <taxon>Bacteria</taxon>
        <taxon>Pseudomonadati</taxon>
        <taxon>Pseudomonadota</taxon>
        <taxon>Gammaproteobacteria</taxon>
        <taxon>Vibrionales</taxon>
        <taxon>Vibrionaceae</taxon>
        <taxon>Vibrio</taxon>
    </lineage>
</organism>
<comment type="function">
    <text evidence="15">Efficient electron donor for the essential enzyme ribonucleotide reductase. Is also able to reduce the interchain disulfide bridges of insulin.</text>
</comment>
<dbReference type="InterPro" id="IPR013766">
    <property type="entry name" value="Thioredoxin_domain"/>
</dbReference>
<evidence type="ECO:0000256" key="5">
    <source>
        <dbReference type="ARBA" id="ARBA00022723"/>
    </source>
</evidence>
<evidence type="ECO:0000256" key="9">
    <source>
        <dbReference type="ARBA" id="ARBA00023002"/>
    </source>
</evidence>
<dbReference type="CDD" id="cd02947">
    <property type="entry name" value="TRX_family"/>
    <property type="match status" value="1"/>
</dbReference>
<dbReference type="AlphaFoldDB" id="A0AAW4B0U8"/>
<comment type="catalytic activity">
    <reaction evidence="13">
        <text>[protein]-dithiol + NAD(+) = [protein]-disulfide + NADH + H(+)</text>
        <dbReference type="Rhea" id="RHEA:18749"/>
        <dbReference type="Rhea" id="RHEA-COMP:10593"/>
        <dbReference type="Rhea" id="RHEA-COMP:10594"/>
        <dbReference type="ChEBI" id="CHEBI:15378"/>
        <dbReference type="ChEBI" id="CHEBI:29950"/>
        <dbReference type="ChEBI" id="CHEBI:50058"/>
        <dbReference type="ChEBI" id="CHEBI:57540"/>
        <dbReference type="ChEBI" id="CHEBI:57945"/>
        <dbReference type="EC" id="1.8.1.8"/>
    </reaction>
</comment>
<protein>
    <recommendedName>
        <fullName evidence="16">Thioredoxin</fullName>
    </recommendedName>
</protein>
<comment type="subcellular location">
    <subcellularLocation>
        <location evidence="1">Cytoplasm</location>
    </subcellularLocation>
</comment>
<evidence type="ECO:0000256" key="10">
    <source>
        <dbReference type="ARBA" id="ARBA00023027"/>
    </source>
</evidence>
<evidence type="ECO:0000256" key="11">
    <source>
        <dbReference type="ARBA" id="ARBA00023157"/>
    </source>
</evidence>
<evidence type="ECO:0000256" key="2">
    <source>
        <dbReference type="ARBA" id="ARBA00008987"/>
    </source>
</evidence>
<dbReference type="Gene3D" id="2.30.30.380">
    <property type="entry name" value="Zn-finger domain of Sec23/24"/>
    <property type="match status" value="1"/>
</dbReference>
<dbReference type="PANTHER" id="PTHR45663">
    <property type="entry name" value="GEO12009P1"/>
    <property type="match status" value="1"/>
</dbReference>
<sequence>MSTFNTRCPSCHAMNRVPIERVTESPNCGKCQAPLFDGAPIEGTEANFEALLNSRQPVVVDFWAPWCNPCVGFAPVFSDAAAERKGNIRFIKIDTESEQSLATKFQIRSIPTIMVFKNGQRVDMINGALPKSQFDQWLNQAILK</sequence>
<keyword evidence="11" id="KW-1015">Disulfide bond</keyword>
<proteinExistence type="inferred from homology"/>
<dbReference type="PROSITE" id="PS51352">
    <property type="entry name" value="THIOREDOXIN_2"/>
    <property type="match status" value="1"/>
</dbReference>
<keyword evidence="9" id="KW-0560">Oxidoreductase</keyword>